<dbReference type="InterPro" id="IPR053842">
    <property type="entry name" value="NikA-like"/>
</dbReference>
<feature type="region of interest" description="Disordered" evidence="1">
    <location>
        <begin position="1"/>
        <end position="38"/>
    </location>
</feature>
<gene>
    <name evidence="2" type="ORF">C8N45_107191</name>
</gene>
<dbReference type="Proteomes" id="UP000244523">
    <property type="component" value="Unassembled WGS sequence"/>
</dbReference>
<dbReference type="EMBL" id="QBUD01000007">
    <property type="protein sequence ID" value="PUB13730.1"/>
    <property type="molecule type" value="Genomic_DNA"/>
</dbReference>
<keyword evidence="3" id="KW-1185">Reference proteome</keyword>
<name>A0A2T6KF22_9RHOB</name>
<evidence type="ECO:0000313" key="2">
    <source>
        <dbReference type="EMBL" id="PUB13730.1"/>
    </source>
</evidence>
<accession>A0A2T6KF22</accession>
<reference evidence="2 3" key="1">
    <citation type="submission" date="2018-04" db="EMBL/GenBank/DDBJ databases">
        <title>Genomic Encyclopedia of Archaeal and Bacterial Type Strains, Phase II (KMG-II): from individual species to whole genera.</title>
        <authorList>
            <person name="Goeker M."/>
        </authorList>
    </citation>
    <scope>NUCLEOTIDE SEQUENCE [LARGE SCALE GENOMIC DNA]</scope>
    <source>
        <strain evidence="2 3">DSM 29955</strain>
    </source>
</reference>
<evidence type="ECO:0000256" key="1">
    <source>
        <dbReference type="SAM" id="MobiDB-lite"/>
    </source>
</evidence>
<dbReference type="OrthoDB" id="2004071at2"/>
<comment type="caution">
    <text evidence="2">The sequence shown here is derived from an EMBL/GenBank/DDBJ whole genome shotgun (WGS) entry which is preliminary data.</text>
</comment>
<dbReference type="AlphaFoldDB" id="A0A2T6KF22"/>
<protein>
    <submittedName>
        <fullName evidence="2">Uncharacterized protein</fullName>
    </submittedName>
</protein>
<evidence type="ECO:0000313" key="3">
    <source>
        <dbReference type="Proteomes" id="UP000244523"/>
    </source>
</evidence>
<sequence length="151" mass="16252">MQHRLTASVPTSGDAGRHGRRASPTNPTNCSDGKDEKLSEKIDLRCTKAEKVEIKSKAKAAGVSASQLLREALGLADPRSRKPAPDVSPEIVLAVSRTTRDVQQLARKAREQISRGASIQQLEASAMIAALVAIDRRMSELLKIGSREDGI</sequence>
<dbReference type="Pfam" id="PF21983">
    <property type="entry name" value="NikA-like"/>
    <property type="match status" value="1"/>
</dbReference>
<dbReference type="RefSeq" id="WP_108386941.1">
    <property type="nucleotide sequence ID" value="NZ_QBUD01000007.1"/>
</dbReference>
<proteinExistence type="predicted"/>
<organism evidence="2 3">
    <name type="scientific">Yoonia sediminilitoris</name>
    <dbReference type="NCBI Taxonomy" id="1286148"/>
    <lineage>
        <taxon>Bacteria</taxon>
        <taxon>Pseudomonadati</taxon>
        <taxon>Pseudomonadota</taxon>
        <taxon>Alphaproteobacteria</taxon>
        <taxon>Rhodobacterales</taxon>
        <taxon>Paracoccaceae</taxon>
        <taxon>Yoonia</taxon>
    </lineage>
</organism>